<keyword evidence="2" id="KW-0328">Glycosyltransferase</keyword>
<dbReference type="AlphaFoldDB" id="A0AAD3ZUG7"/>
<comment type="caution">
    <text evidence="5">The sequence shown here is derived from an EMBL/GenBank/DDBJ whole genome shotgun (WGS) entry which is preliminary data.</text>
</comment>
<evidence type="ECO:0000256" key="3">
    <source>
        <dbReference type="ARBA" id="ARBA00022679"/>
    </source>
</evidence>
<dbReference type="InterPro" id="IPR029044">
    <property type="entry name" value="Nucleotide-diphossugar_trans"/>
</dbReference>
<comment type="similarity">
    <text evidence="1">Belongs to the glycosyltransferase 2 family.</text>
</comment>
<reference evidence="5 6" key="1">
    <citation type="submission" date="2019-09" db="EMBL/GenBank/DDBJ databases">
        <title>Photobacterium damselae subsp. damselae CDC-2227-81, a human clinical isolate.</title>
        <authorList>
            <person name="Osorio C.R."/>
        </authorList>
    </citation>
    <scope>NUCLEOTIDE SEQUENCE [LARGE SCALE GENOMIC DNA]</scope>
    <source>
        <strain evidence="5 6">CDC-2227-81</strain>
    </source>
</reference>
<sequence length="269" mass="31173">MNNFSVLMSLYQGEDAQFFSEALQSIETQTMQPTEIIVVHDGPLTKELYDTLDIWREKLPIKEIALAENQGLGVALNKGLDACSYEIVARVDTDDINLNERFAIQYQFMMENLDVELCSAHIAEFDNDISVISGLRKVPLSDQIEKVIYRRNPINHMAVMFRKSAVIKAGGYQHMPYMEDYYLWVRMHAKGMNIANIDDVLVYARVGNGMLERRQGYKYYRSELRFMKQLLKLPIKDKSKIAMIFLARAHMRLLPTKILGNFYKLVRQS</sequence>
<dbReference type="RefSeq" id="WP_109374822.1">
    <property type="nucleotide sequence ID" value="NZ_VZUQ01000081.1"/>
</dbReference>
<dbReference type="InterPro" id="IPR050834">
    <property type="entry name" value="Glycosyltransf_2"/>
</dbReference>
<evidence type="ECO:0000256" key="1">
    <source>
        <dbReference type="ARBA" id="ARBA00006739"/>
    </source>
</evidence>
<dbReference type="PANTHER" id="PTHR43685:SF5">
    <property type="entry name" value="GLYCOSYLTRANSFERASE EPSE-RELATED"/>
    <property type="match status" value="1"/>
</dbReference>
<dbReference type="EMBL" id="VZUQ01000081">
    <property type="protein sequence ID" value="KAB1177925.1"/>
    <property type="molecule type" value="Genomic_DNA"/>
</dbReference>
<dbReference type="SUPFAM" id="SSF53448">
    <property type="entry name" value="Nucleotide-diphospho-sugar transferases"/>
    <property type="match status" value="1"/>
</dbReference>
<dbReference type="Proteomes" id="UP000480943">
    <property type="component" value="Unassembled WGS sequence"/>
</dbReference>
<name>A0AAD3ZUG7_PHODD</name>
<evidence type="ECO:0000313" key="6">
    <source>
        <dbReference type="Proteomes" id="UP000480943"/>
    </source>
</evidence>
<accession>A0AAD3ZUG7</accession>
<evidence type="ECO:0000259" key="4">
    <source>
        <dbReference type="Pfam" id="PF00535"/>
    </source>
</evidence>
<evidence type="ECO:0000313" key="5">
    <source>
        <dbReference type="EMBL" id="KAB1177925.1"/>
    </source>
</evidence>
<dbReference type="PANTHER" id="PTHR43685">
    <property type="entry name" value="GLYCOSYLTRANSFERASE"/>
    <property type="match status" value="1"/>
</dbReference>
<gene>
    <name evidence="5" type="ORF">F6450_16580</name>
</gene>
<organism evidence="5 6">
    <name type="scientific">Photobacterium damselae subsp. damselae</name>
    <name type="common">Listonella damsela</name>
    <dbReference type="NCBI Taxonomy" id="85581"/>
    <lineage>
        <taxon>Bacteria</taxon>
        <taxon>Pseudomonadati</taxon>
        <taxon>Pseudomonadota</taxon>
        <taxon>Gammaproteobacteria</taxon>
        <taxon>Vibrionales</taxon>
        <taxon>Vibrionaceae</taxon>
        <taxon>Photobacterium</taxon>
    </lineage>
</organism>
<dbReference type="GO" id="GO:0016757">
    <property type="term" value="F:glycosyltransferase activity"/>
    <property type="evidence" value="ECO:0007669"/>
    <property type="project" value="UniProtKB-KW"/>
</dbReference>
<evidence type="ECO:0000256" key="2">
    <source>
        <dbReference type="ARBA" id="ARBA00022676"/>
    </source>
</evidence>
<dbReference type="InterPro" id="IPR001173">
    <property type="entry name" value="Glyco_trans_2-like"/>
</dbReference>
<dbReference type="Gene3D" id="3.90.550.10">
    <property type="entry name" value="Spore Coat Polysaccharide Biosynthesis Protein SpsA, Chain A"/>
    <property type="match status" value="1"/>
</dbReference>
<dbReference type="Pfam" id="PF00535">
    <property type="entry name" value="Glycos_transf_2"/>
    <property type="match status" value="1"/>
</dbReference>
<feature type="domain" description="Glycosyltransferase 2-like" evidence="4">
    <location>
        <begin position="5"/>
        <end position="127"/>
    </location>
</feature>
<protein>
    <submittedName>
        <fullName evidence="5">Glycosyltransferase</fullName>
    </submittedName>
</protein>
<proteinExistence type="inferred from homology"/>
<keyword evidence="3" id="KW-0808">Transferase</keyword>